<feature type="compositionally biased region" description="Low complexity" evidence="3">
    <location>
        <begin position="141"/>
        <end position="157"/>
    </location>
</feature>
<accession>A0A4P6EVP4</accession>
<keyword evidence="4" id="KW-0472">Membrane</keyword>
<dbReference type="Proteomes" id="UP000293568">
    <property type="component" value="Chromosome"/>
</dbReference>
<keyword evidence="4" id="KW-0812">Transmembrane</keyword>
<name>A0A4P6EVP4_9BACL</name>
<dbReference type="InterPro" id="IPR041916">
    <property type="entry name" value="Anti_sigma_zinc_sf"/>
</dbReference>
<sequence length="254" mass="26331">MSGTERDGLYEAHVDPARMADYVADRLTETERDAVERHLAACEGCLMQYGEAVEAAALDAASGSAASANANAELHIGRGAAGAGEEARSGGAAGANAELHIRRGAAGAGEEARRGGAALPDMAAMARRVVRQLEREAGLAAQQRAAAAAKPAAPAARGGKRSTGAARRKPRRRSAWWQLPAVQYSAAAVVTLLLVGAGLMSGFSSRLASIDRQSAQKLTEQTPIAPSGSSLSSQLMDRTVSWLDGIEAARFNKR</sequence>
<dbReference type="Gene3D" id="1.10.10.1320">
    <property type="entry name" value="Anti-sigma factor, zinc-finger domain"/>
    <property type="match status" value="1"/>
</dbReference>
<dbReference type="AlphaFoldDB" id="A0A4P6EVP4"/>
<proteinExistence type="inferred from homology"/>
<gene>
    <name evidence="6" type="ORF">ET464_14190</name>
</gene>
<evidence type="ECO:0000313" key="6">
    <source>
        <dbReference type="EMBL" id="QAY67370.1"/>
    </source>
</evidence>
<dbReference type="InterPro" id="IPR027383">
    <property type="entry name" value="Znf_put"/>
</dbReference>
<feature type="transmembrane region" description="Helical" evidence="4">
    <location>
        <begin position="181"/>
        <end position="203"/>
    </location>
</feature>
<evidence type="ECO:0000259" key="5">
    <source>
        <dbReference type="Pfam" id="PF13490"/>
    </source>
</evidence>
<organism evidence="6 7">
    <name type="scientific">Paenibacillus protaetiae</name>
    <dbReference type="NCBI Taxonomy" id="2509456"/>
    <lineage>
        <taxon>Bacteria</taxon>
        <taxon>Bacillati</taxon>
        <taxon>Bacillota</taxon>
        <taxon>Bacilli</taxon>
        <taxon>Bacillales</taxon>
        <taxon>Paenibacillaceae</taxon>
        <taxon>Paenibacillus</taxon>
    </lineage>
</organism>
<comment type="similarity">
    <text evidence="1">Belongs to the zinc-associated anti-sigma factor (ZAS) superfamily. Anti-sigma-W factor family.</text>
</comment>
<keyword evidence="7" id="KW-1185">Reference proteome</keyword>
<evidence type="ECO:0000256" key="3">
    <source>
        <dbReference type="SAM" id="MobiDB-lite"/>
    </source>
</evidence>
<evidence type="ECO:0000256" key="1">
    <source>
        <dbReference type="ARBA" id="ARBA00024353"/>
    </source>
</evidence>
<dbReference type="Pfam" id="PF13490">
    <property type="entry name" value="zf-HC2"/>
    <property type="match status" value="1"/>
</dbReference>
<protein>
    <recommendedName>
        <fullName evidence="2">Anti-sigma-W factor RsiW</fullName>
    </recommendedName>
</protein>
<dbReference type="OrthoDB" id="2678892at2"/>
<dbReference type="EMBL" id="CP035492">
    <property type="protein sequence ID" value="QAY67370.1"/>
    <property type="molecule type" value="Genomic_DNA"/>
</dbReference>
<evidence type="ECO:0000256" key="2">
    <source>
        <dbReference type="ARBA" id="ARBA00024438"/>
    </source>
</evidence>
<dbReference type="RefSeq" id="WP_129441949.1">
    <property type="nucleotide sequence ID" value="NZ_CP035492.1"/>
</dbReference>
<evidence type="ECO:0000313" key="7">
    <source>
        <dbReference type="Proteomes" id="UP000293568"/>
    </source>
</evidence>
<evidence type="ECO:0000256" key="4">
    <source>
        <dbReference type="SAM" id="Phobius"/>
    </source>
</evidence>
<keyword evidence="4" id="KW-1133">Transmembrane helix</keyword>
<feature type="domain" description="Putative zinc-finger" evidence="5">
    <location>
        <begin position="18"/>
        <end position="45"/>
    </location>
</feature>
<feature type="region of interest" description="Disordered" evidence="3">
    <location>
        <begin position="141"/>
        <end position="172"/>
    </location>
</feature>
<dbReference type="KEGG" id="pprt:ET464_14190"/>
<reference evidence="6 7" key="1">
    <citation type="submission" date="2019-01" db="EMBL/GenBank/DDBJ databases">
        <title>Genome sequencing of strain FW100M-2.</title>
        <authorList>
            <person name="Heo J."/>
            <person name="Kim S.-J."/>
            <person name="Kim J.-S."/>
            <person name="Hong S.-B."/>
            <person name="Kwon S.-W."/>
        </authorList>
    </citation>
    <scope>NUCLEOTIDE SEQUENCE [LARGE SCALE GENOMIC DNA]</scope>
    <source>
        <strain evidence="6 7">FW100M-2</strain>
    </source>
</reference>